<dbReference type="InterPro" id="IPR036390">
    <property type="entry name" value="WH_DNA-bd_sf"/>
</dbReference>
<dbReference type="SMART" id="SM00347">
    <property type="entry name" value="HTH_MARR"/>
    <property type="match status" value="1"/>
</dbReference>
<evidence type="ECO:0000313" key="3">
    <source>
        <dbReference type="Proteomes" id="UP000000845"/>
    </source>
</evidence>
<proteinExistence type="predicted"/>
<dbReference type="SUPFAM" id="SSF46785">
    <property type="entry name" value="Winged helix' DNA-binding domain"/>
    <property type="match status" value="1"/>
</dbReference>
<feature type="domain" description="HTH marR-type" evidence="1">
    <location>
        <begin position="11"/>
        <end position="149"/>
    </location>
</feature>
<accession>D1AKU5</accession>
<dbReference type="Proteomes" id="UP000000845">
    <property type="component" value="Chromosome"/>
</dbReference>
<dbReference type="PANTHER" id="PTHR33164:SF43">
    <property type="entry name" value="HTH-TYPE TRANSCRIPTIONAL REPRESSOR YETL"/>
    <property type="match status" value="1"/>
</dbReference>
<dbReference type="PANTHER" id="PTHR33164">
    <property type="entry name" value="TRANSCRIPTIONAL REGULATOR, MARR FAMILY"/>
    <property type="match status" value="1"/>
</dbReference>
<evidence type="ECO:0000259" key="1">
    <source>
        <dbReference type="PROSITE" id="PS50995"/>
    </source>
</evidence>
<dbReference type="EMBL" id="CP001739">
    <property type="protein sequence ID" value="ACZ07111.1"/>
    <property type="molecule type" value="Genomic_DNA"/>
</dbReference>
<dbReference type="Pfam" id="PF01047">
    <property type="entry name" value="MarR"/>
    <property type="match status" value="1"/>
</dbReference>
<dbReference type="RefSeq" id="WP_012859710.1">
    <property type="nucleotide sequence ID" value="NC_013517.1"/>
</dbReference>
<name>D1AKU5_SEBTE</name>
<reference evidence="3" key="1">
    <citation type="submission" date="2009-09" db="EMBL/GenBank/DDBJ databases">
        <title>The complete chromosome of Sebaldella termitidis ATCC 33386.</title>
        <authorList>
            <consortium name="US DOE Joint Genome Institute (JGI-PGF)"/>
            <person name="Lucas S."/>
            <person name="Copeland A."/>
            <person name="Lapidus A."/>
            <person name="Glavina del Rio T."/>
            <person name="Dalin E."/>
            <person name="Tice H."/>
            <person name="Bruce D."/>
            <person name="Goodwin L."/>
            <person name="Pitluck S."/>
            <person name="Kyrpides N."/>
            <person name="Mavromatis K."/>
            <person name="Ivanova N."/>
            <person name="Mikhailova N."/>
            <person name="Sims D."/>
            <person name="Meincke L."/>
            <person name="Brettin T."/>
            <person name="Detter J.C."/>
            <person name="Han C."/>
            <person name="Larimer F."/>
            <person name="Land M."/>
            <person name="Hauser L."/>
            <person name="Markowitz V."/>
            <person name="Cheng J.F."/>
            <person name="Hugenholtz P."/>
            <person name="Woyke T."/>
            <person name="Wu D."/>
            <person name="Eisen J.A."/>
        </authorList>
    </citation>
    <scope>NUCLEOTIDE SEQUENCE [LARGE SCALE GENOMIC DNA]</scope>
    <source>
        <strain evidence="3">ATCC 33386 / NCTC 11300</strain>
    </source>
</reference>
<keyword evidence="3" id="KW-1185">Reference proteome</keyword>
<dbReference type="GO" id="GO:0003700">
    <property type="term" value="F:DNA-binding transcription factor activity"/>
    <property type="evidence" value="ECO:0007669"/>
    <property type="project" value="InterPro"/>
</dbReference>
<dbReference type="InterPro" id="IPR039422">
    <property type="entry name" value="MarR/SlyA-like"/>
</dbReference>
<dbReference type="InterPro" id="IPR011991">
    <property type="entry name" value="ArsR-like_HTH"/>
</dbReference>
<dbReference type="InterPro" id="IPR036388">
    <property type="entry name" value="WH-like_DNA-bd_sf"/>
</dbReference>
<evidence type="ECO:0000313" key="2">
    <source>
        <dbReference type="EMBL" id="ACZ07111.1"/>
    </source>
</evidence>
<dbReference type="eggNOG" id="COG1846">
    <property type="taxonomic scope" value="Bacteria"/>
</dbReference>
<dbReference type="PROSITE" id="PS50995">
    <property type="entry name" value="HTH_MARR_2"/>
    <property type="match status" value="1"/>
</dbReference>
<dbReference type="STRING" id="526218.Sterm_0226"/>
<dbReference type="AlphaFoldDB" id="D1AKU5"/>
<organism evidence="2 3">
    <name type="scientific">Sebaldella termitidis (strain ATCC 33386 / NCTC 11300)</name>
    <dbReference type="NCBI Taxonomy" id="526218"/>
    <lineage>
        <taxon>Bacteria</taxon>
        <taxon>Fusobacteriati</taxon>
        <taxon>Fusobacteriota</taxon>
        <taxon>Fusobacteriia</taxon>
        <taxon>Fusobacteriales</taxon>
        <taxon>Leptotrichiaceae</taxon>
        <taxon>Sebaldella</taxon>
    </lineage>
</organism>
<dbReference type="InterPro" id="IPR000835">
    <property type="entry name" value="HTH_MarR-typ"/>
</dbReference>
<dbReference type="HOGENOM" id="CLU_083287_24_0_0"/>
<dbReference type="GO" id="GO:0006950">
    <property type="term" value="P:response to stress"/>
    <property type="evidence" value="ECO:0007669"/>
    <property type="project" value="TreeGrafter"/>
</dbReference>
<dbReference type="KEGG" id="str:Sterm_0226"/>
<reference evidence="2 3" key="2">
    <citation type="journal article" date="2010" name="Stand. Genomic Sci.">
        <title>Complete genome sequence of Sebaldella termitidis type strain (NCTC 11300).</title>
        <authorList>
            <person name="Harmon-Smith M."/>
            <person name="Celia L."/>
            <person name="Chertkov O."/>
            <person name="Lapidus A."/>
            <person name="Copeland A."/>
            <person name="Glavina Del Rio T."/>
            <person name="Nolan M."/>
            <person name="Lucas S."/>
            <person name="Tice H."/>
            <person name="Cheng J.F."/>
            <person name="Han C."/>
            <person name="Detter J.C."/>
            <person name="Bruce D."/>
            <person name="Goodwin L."/>
            <person name="Pitluck S."/>
            <person name="Pati A."/>
            <person name="Liolios K."/>
            <person name="Ivanova N."/>
            <person name="Mavromatis K."/>
            <person name="Mikhailova N."/>
            <person name="Chen A."/>
            <person name="Palaniappan K."/>
            <person name="Land M."/>
            <person name="Hauser L."/>
            <person name="Chang Y.J."/>
            <person name="Jeffries C.D."/>
            <person name="Brettin T."/>
            <person name="Goker M."/>
            <person name="Beck B."/>
            <person name="Bristow J."/>
            <person name="Eisen J.A."/>
            <person name="Markowitz V."/>
            <person name="Hugenholtz P."/>
            <person name="Kyrpides N.C."/>
            <person name="Klenk H.P."/>
            <person name="Chen F."/>
        </authorList>
    </citation>
    <scope>NUCLEOTIDE SEQUENCE [LARGE SCALE GENOMIC DNA]</scope>
    <source>
        <strain evidence="3">ATCC 33386 / NCTC 11300</strain>
    </source>
</reference>
<dbReference type="CDD" id="cd00090">
    <property type="entry name" value="HTH_ARSR"/>
    <property type="match status" value="1"/>
</dbReference>
<gene>
    <name evidence="2" type="ordered locus">Sterm_0226</name>
</gene>
<sequence length="156" mass="18027">MSKCRKESKFDDCLYFTISRLFRIANKYAEDAFSDLEICPTHGYLMILLDEQREGLSVSEIADKLAIAPSTVTRFVDKLTEKGLVEREKEGKKSYTKITKKGIAEMDSVFQAWQRINDKFIRKISNLPYLKGISKDMGQLADYLEEGEKFEIDFTI</sequence>
<dbReference type="Gene3D" id="1.10.10.10">
    <property type="entry name" value="Winged helix-like DNA-binding domain superfamily/Winged helix DNA-binding domain"/>
    <property type="match status" value="1"/>
</dbReference>
<protein>
    <submittedName>
        <fullName evidence="2">Transcriptional regulator, MarR family</fullName>
    </submittedName>
</protein>